<reference evidence="1 2" key="1">
    <citation type="journal article" date="2024" name="G3 (Bethesda)">
        <title>Genome assembly of Hibiscus sabdariffa L. provides insights into metabolisms of medicinal natural products.</title>
        <authorList>
            <person name="Kim T."/>
        </authorList>
    </citation>
    <scope>NUCLEOTIDE SEQUENCE [LARGE SCALE GENOMIC DNA]</scope>
    <source>
        <strain evidence="1">TK-2024</strain>
        <tissue evidence="1">Old leaves</tissue>
    </source>
</reference>
<proteinExistence type="predicted"/>
<evidence type="ECO:0000313" key="2">
    <source>
        <dbReference type="Proteomes" id="UP001396334"/>
    </source>
</evidence>
<dbReference type="PANTHER" id="PTHR34046">
    <property type="entry name" value="OS06G0218800 PROTEIN"/>
    <property type="match status" value="1"/>
</dbReference>
<dbReference type="Pfam" id="PF05340">
    <property type="entry name" value="DUF740"/>
    <property type="match status" value="1"/>
</dbReference>
<name>A0ABR2Q560_9ROSI</name>
<dbReference type="Proteomes" id="UP001396334">
    <property type="component" value="Unassembled WGS sequence"/>
</dbReference>
<dbReference type="InterPro" id="IPR008004">
    <property type="entry name" value="OCTOPUS-like"/>
</dbReference>
<organism evidence="1 2">
    <name type="scientific">Hibiscus sabdariffa</name>
    <name type="common">roselle</name>
    <dbReference type="NCBI Taxonomy" id="183260"/>
    <lineage>
        <taxon>Eukaryota</taxon>
        <taxon>Viridiplantae</taxon>
        <taxon>Streptophyta</taxon>
        <taxon>Embryophyta</taxon>
        <taxon>Tracheophyta</taxon>
        <taxon>Spermatophyta</taxon>
        <taxon>Magnoliopsida</taxon>
        <taxon>eudicotyledons</taxon>
        <taxon>Gunneridae</taxon>
        <taxon>Pentapetalae</taxon>
        <taxon>rosids</taxon>
        <taxon>malvids</taxon>
        <taxon>Malvales</taxon>
        <taxon>Malvaceae</taxon>
        <taxon>Malvoideae</taxon>
        <taxon>Hibiscus</taxon>
    </lineage>
</organism>
<keyword evidence="2" id="KW-1185">Reference proteome</keyword>
<evidence type="ECO:0000313" key="1">
    <source>
        <dbReference type="EMBL" id="KAK8995815.1"/>
    </source>
</evidence>
<accession>A0ABR2Q560</accession>
<dbReference type="PANTHER" id="PTHR34046:SF19">
    <property type="entry name" value="RAPIDLY ELICITED PROTEIN, PUTATIVE-RELATED"/>
    <property type="match status" value="1"/>
</dbReference>
<gene>
    <name evidence="1" type="ORF">V6N11_076073</name>
</gene>
<comment type="caution">
    <text evidence="1">The sequence shown here is derived from an EMBL/GenBank/DDBJ whole genome shotgun (WGS) entry which is preliminary data.</text>
</comment>
<sequence length="148" mass="16481">MGLSKSECKVHPSQQQNQGVCPSCLRERLSRLFSTSYNEASTVSPYYVSNSASPAPRRIPHRRNGSLAMAMGVVGSQSLVVKVGDNYGLKKSRSVAVVARKVGDEDVKNVKKKERRGLWSKLFRSEGKKRDVVRHSTGNENMVERFVL</sequence>
<dbReference type="EMBL" id="JBBPBN010000045">
    <property type="protein sequence ID" value="KAK8995815.1"/>
    <property type="molecule type" value="Genomic_DNA"/>
</dbReference>
<protein>
    <submittedName>
        <fullName evidence="1">Uncharacterized protein</fullName>
    </submittedName>
</protein>